<name>A0A1S7LDU5_MAGMO</name>
<dbReference type="SUPFAM" id="SSF52540">
    <property type="entry name" value="P-loop containing nucleoside triphosphate hydrolases"/>
    <property type="match status" value="1"/>
</dbReference>
<gene>
    <name evidence="1" type="ORF">MAGMO_0913</name>
</gene>
<sequence length="227" mass="25998">MTDNRSQALLQSIMNAKIYHDVTEEKRRSALPLITVSRGKGANGGRIARMLSERLDIPLYDRKLIDEVAKRSKSDPYLTRKLDEHMSSLVDEWVRSLFTGKNASRDTFNYHLIKVIMNIAPHGGVIVGRGAHLLLGNYKVFRMRVEGSLHRCAERVSKREGVKMSKAKTLVERADLERQEFVHNLYKNHVAPHNFYDMSVNTDLFSNKTVVELVLDGMREMGFVQAR</sequence>
<dbReference type="InterPro" id="IPR027417">
    <property type="entry name" value="P-loop_NTPase"/>
</dbReference>
<dbReference type="EMBL" id="LO017727">
    <property type="protein sequence ID" value="CRH05112.1"/>
    <property type="molecule type" value="Genomic_DNA"/>
</dbReference>
<accession>A0A1S7LDU5</accession>
<dbReference type="Pfam" id="PF13189">
    <property type="entry name" value="Cytidylate_kin2"/>
    <property type="match status" value="1"/>
</dbReference>
<dbReference type="Gene3D" id="3.40.50.300">
    <property type="entry name" value="P-loop containing nucleotide triphosphate hydrolases"/>
    <property type="match status" value="1"/>
</dbReference>
<organism evidence="1">
    <name type="scientific">Magnetococcus massalia (strain MO-1)</name>
    <dbReference type="NCBI Taxonomy" id="451514"/>
    <lineage>
        <taxon>Bacteria</taxon>
        <taxon>Pseudomonadati</taxon>
        <taxon>Pseudomonadota</taxon>
        <taxon>Magnetococcia</taxon>
        <taxon>Magnetococcales</taxon>
        <taxon>Magnetococcaceae</taxon>
        <taxon>Magnetococcus</taxon>
    </lineage>
</organism>
<proteinExistence type="predicted"/>
<evidence type="ECO:0000313" key="1">
    <source>
        <dbReference type="EMBL" id="CRH05112.1"/>
    </source>
</evidence>
<protein>
    <recommendedName>
        <fullName evidence="2">Cytidylate kinase</fullName>
    </recommendedName>
</protein>
<reference evidence="1" key="1">
    <citation type="submission" date="2015-04" db="EMBL/GenBank/DDBJ databases">
        <authorList>
            <person name="Syromyatnikov M.Y."/>
            <person name="Popov V.N."/>
        </authorList>
    </citation>
    <scope>NUCLEOTIDE SEQUENCE</scope>
    <source>
        <strain evidence="1">MO-1</strain>
    </source>
</reference>
<evidence type="ECO:0008006" key="2">
    <source>
        <dbReference type="Google" id="ProtNLM"/>
    </source>
</evidence>
<dbReference type="AlphaFoldDB" id="A0A1S7LDU5"/>